<accession>A0A1G9RVJ0</accession>
<dbReference type="EMBL" id="FNGO01000024">
    <property type="protein sequence ID" value="SDM27308.1"/>
    <property type="molecule type" value="Genomic_DNA"/>
</dbReference>
<evidence type="ECO:0000313" key="2">
    <source>
        <dbReference type="Proteomes" id="UP000199476"/>
    </source>
</evidence>
<dbReference type="STRING" id="321763.SAMN04488692_12424"/>
<organism evidence="1 2">
    <name type="scientific">Halarsenatibacter silvermanii</name>
    <dbReference type="NCBI Taxonomy" id="321763"/>
    <lineage>
        <taxon>Bacteria</taxon>
        <taxon>Bacillati</taxon>
        <taxon>Bacillota</taxon>
        <taxon>Clostridia</taxon>
        <taxon>Halanaerobiales</taxon>
        <taxon>Halarsenatibacteraceae</taxon>
        <taxon>Halarsenatibacter</taxon>
    </lineage>
</organism>
<protein>
    <submittedName>
        <fullName evidence="1">Uncharacterized protein</fullName>
    </submittedName>
</protein>
<dbReference type="RefSeq" id="WP_089761599.1">
    <property type="nucleotide sequence ID" value="NZ_FNGO01000024.1"/>
</dbReference>
<name>A0A1G9RVJ0_9FIRM</name>
<gene>
    <name evidence="1" type="ORF">SAMN04488692_12424</name>
</gene>
<reference evidence="1 2" key="1">
    <citation type="submission" date="2016-10" db="EMBL/GenBank/DDBJ databases">
        <authorList>
            <person name="de Groot N.N."/>
        </authorList>
    </citation>
    <scope>NUCLEOTIDE SEQUENCE [LARGE SCALE GENOMIC DNA]</scope>
    <source>
        <strain evidence="1 2">SLAS-1</strain>
    </source>
</reference>
<sequence length="117" mass="13325">MVEVSVSIDKKLRNNLDAEGRKVLKNIKNNLKDLRQHIPIQYREIDFTISCDVDKKKIYVELNNPSEFAEDTADNLINNVIEMLKGLSLEDIIVDKSDSKAKIMFSLGDNGELRGCE</sequence>
<keyword evidence="2" id="KW-1185">Reference proteome</keyword>
<evidence type="ECO:0000313" key="1">
    <source>
        <dbReference type="EMBL" id="SDM27308.1"/>
    </source>
</evidence>
<dbReference type="AlphaFoldDB" id="A0A1G9RVJ0"/>
<proteinExistence type="predicted"/>
<dbReference type="Proteomes" id="UP000199476">
    <property type="component" value="Unassembled WGS sequence"/>
</dbReference>